<evidence type="ECO:0000313" key="3">
    <source>
        <dbReference type="EMBL" id="CAI9775662.1"/>
    </source>
</evidence>
<accession>A0AAD2E1L9</accession>
<reference evidence="3" key="1">
    <citation type="submission" date="2023-05" db="EMBL/GenBank/DDBJ databases">
        <authorList>
            <person name="Huff M."/>
        </authorList>
    </citation>
    <scope>NUCLEOTIDE SEQUENCE</scope>
</reference>
<feature type="coiled-coil region" evidence="1">
    <location>
        <begin position="366"/>
        <end position="393"/>
    </location>
</feature>
<dbReference type="PANTHER" id="PTHR33416:SF17">
    <property type="entry name" value="PROTEIN KAKU4"/>
    <property type="match status" value="1"/>
</dbReference>
<keyword evidence="1" id="KW-0175">Coiled coil</keyword>
<protein>
    <submittedName>
        <fullName evidence="3">Uncharacterized protein</fullName>
    </submittedName>
</protein>
<feature type="compositionally biased region" description="Basic and acidic residues" evidence="2">
    <location>
        <begin position="20"/>
        <end position="32"/>
    </location>
</feature>
<organism evidence="3 4">
    <name type="scientific">Fraxinus pennsylvanica</name>
    <dbReference type="NCBI Taxonomy" id="56036"/>
    <lineage>
        <taxon>Eukaryota</taxon>
        <taxon>Viridiplantae</taxon>
        <taxon>Streptophyta</taxon>
        <taxon>Embryophyta</taxon>
        <taxon>Tracheophyta</taxon>
        <taxon>Spermatophyta</taxon>
        <taxon>Magnoliopsida</taxon>
        <taxon>eudicotyledons</taxon>
        <taxon>Gunneridae</taxon>
        <taxon>Pentapetalae</taxon>
        <taxon>asterids</taxon>
        <taxon>lamiids</taxon>
        <taxon>Lamiales</taxon>
        <taxon>Oleaceae</taxon>
        <taxon>Oleeae</taxon>
        <taxon>Fraxinus</taxon>
    </lineage>
</organism>
<feature type="region of interest" description="Disordered" evidence="2">
    <location>
        <begin position="17"/>
        <end position="36"/>
    </location>
</feature>
<keyword evidence="4" id="KW-1185">Reference proteome</keyword>
<name>A0AAD2E1L9_9LAMI</name>
<dbReference type="GO" id="GO:0071763">
    <property type="term" value="P:nuclear membrane organization"/>
    <property type="evidence" value="ECO:0007669"/>
    <property type="project" value="TreeGrafter"/>
</dbReference>
<evidence type="ECO:0000313" key="4">
    <source>
        <dbReference type="Proteomes" id="UP000834106"/>
    </source>
</evidence>
<dbReference type="PANTHER" id="PTHR33416">
    <property type="entry name" value="NUCLEAR PORE COMPLEX PROTEIN NUP1"/>
    <property type="match status" value="1"/>
</dbReference>
<evidence type="ECO:0000256" key="2">
    <source>
        <dbReference type="SAM" id="MobiDB-lite"/>
    </source>
</evidence>
<sequence length="414" mass="45069">MATASCSRFGAGVKIVSNGRENRQTASPHDRSSPPSPNWLVDAILHSALTLASGAGKILSSVLLSDSSSSSSSEDVDSASGTSGQDIEVFALDSLKCRMNKEQESQFIARKSIIERLIMQETFSREECDRLINIVNSRVMGYSAIEAGANGLHTDALRDIVGNGTVDLYNEDVVEAKIWFEVQKMQLNAGSDLAHGTCGLNSAVVEPIESEVGPSVDMAKSHMNVHPPWACPSKHTELRTPSTMAMELFKEGTSYSSGNDYLSSKKQDSLSSGSWNIQEELRRVHLKATEDMLCSPSSKIDPSLSMFAPKIGQESSVSEILSAVVGEKMIEPKEPNPIDPSLNLDAGMGTDFGVIAMNWLSGNQRRWNVSDKVNKANRRAAELKQERELKRLKSSINYNGRKEQGKETVNPSTV</sequence>
<dbReference type="Proteomes" id="UP000834106">
    <property type="component" value="Chromosome 14"/>
</dbReference>
<proteinExistence type="predicted"/>
<dbReference type="EMBL" id="OU503049">
    <property type="protein sequence ID" value="CAI9775662.1"/>
    <property type="molecule type" value="Genomic_DNA"/>
</dbReference>
<feature type="region of interest" description="Disordered" evidence="2">
    <location>
        <begin position="393"/>
        <end position="414"/>
    </location>
</feature>
<gene>
    <name evidence="3" type="ORF">FPE_LOCUS23092</name>
</gene>
<evidence type="ECO:0000256" key="1">
    <source>
        <dbReference type="SAM" id="Coils"/>
    </source>
</evidence>
<dbReference type="GO" id="GO:0005635">
    <property type="term" value="C:nuclear envelope"/>
    <property type="evidence" value="ECO:0007669"/>
    <property type="project" value="TreeGrafter"/>
</dbReference>
<dbReference type="AlphaFoldDB" id="A0AAD2E1L9"/>